<organism evidence="5 6">
    <name type="scientific">Amnibacterium soli</name>
    <dbReference type="NCBI Taxonomy" id="1282736"/>
    <lineage>
        <taxon>Bacteria</taxon>
        <taxon>Bacillati</taxon>
        <taxon>Actinomycetota</taxon>
        <taxon>Actinomycetes</taxon>
        <taxon>Micrococcales</taxon>
        <taxon>Microbacteriaceae</taxon>
        <taxon>Amnibacterium</taxon>
    </lineage>
</organism>
<comment type="caution">
    <text evidence="5">The sequence shown here is derived from an EMBL/GenBank/DDBJ whole genome shotgun (WGS) entry which is preliminary data.</text>
</comment>
<dbReference type="Pfam" id="PF00106">
    <property type="entry name" value="adh_short"/>
    <property type="match status" value="1"/>
</dbReference>
<proteinExistence type="inferred from homology"/>
<evidence type="ECO:0000313" key="5">
    <source>
        <dbReference type="EMBL" id="GAA4741524.1"/>
    </source>
</evidence>
<dbReference type="InterPro" id="IPR057326">
    <property type="entry name" value="KR_dom"/>
</dbReference>
<dbReference type="PANTHER" id="PTHR42901">
    <property type="entry name" value="ALCOHOL DEHYDROGENASE"/>
    <property type="match status" value="1"/>
</dbReference>
<name>A0ABP8YZP8_9MICO</name>
<keyword evidence="2" id="KW-0560">Oxidoreductase</keyword>
<reference evidence="6" key="1">
    <citation type="journal article" date="2019" name="Int. J. Syst. Evol. Microbiol.">
        <title>The Global Catalogue of Microorganisms (GCM) 10K type strain sequencing project: providing services to taxonomists for standard genome sequencing and annotation.</title>
        <authorList>
            <consortium name="The Broad Institute Genomics Platform"/>
            <consortium name="The Broad Institute Genome Sequencing Center for Infectious Disease"/>
            <person name="Wu L."/>
            <person name="Ma J."/>
        </authorList>
    </citation>
    <scope>NUCLEOTIDE SEQUENCE [LARGE SCALE GENOMIC DNA]</scope>
    <source>
        <strain evidence="6">JCM 19015</strain>
    </source>
</reference>
<evidence type="ECO:0000256" key="3">
    <source>
        <dbReference type="RuleBase" id="RU000363"/>
    </source>
</evidence>
<dbReference type="EMBL" id="BAABLP010000002">
    <property type="protein sequence ID" value="GAA4741524.1"/>
    <property type="molecule type" value="Genomic_DNA"/>
</dbReference>
<evidence type="ECO:0000256" key="1">
    <source>
        <dbReference type="ARBA" id="ARBA00006484"/>
    </source>
</evidence>
<evidence type="ECO:0000259" key="4">
    <source>
        <dbReference type="SMART" id="SM00822"/>
    </source>
</evidence>
<accession>A0ABP8YZP8</accession>
<sequence length="250" mass="26495">MARLDGTVALVTGASSGIGEATAVALAAEGARVALVARRRDRLEALAGRLGGEAIVIEADVTDAEQAKAAVARVVEVAGRLDIVINNAGVMLLGSAVDAPYEEWERMVAVNVDGVLAVTHAALPHLLAAAETADRRVSDVVTISSTAGRIARAGSGVYNLTKFGVGAFSEALRQEVTQRHVRVGLVEPGATVSELRDHLRPELRAAQAKRFETMEPLQATDIAEAVVYMVTRDRRQAVNEMLIRPTEQET</sequence>
<keyword evidence="6" id="KW-1185">Reference proteome</keyword>
<dbReference type="PANTHER" id="PTHR42901:SF1">
    <property type="entry name" value="ALCOHOL DEHYDROGENASE"/>
    <property type="match status" value="1"/>
</dbReference>
<dbReference type="InterPro" id="IPR002347">
    <property type="entry name" value="SDR_fam"/>
</dbReference>
<feature type="domain" description="Ketoreductase" evidence="4">
    <location>
        <begin position="7"/>
        <end position="198"/>
    </location>
</feature>
<evidence type="ECO:0000256" key="2">
    <source>
        <dbReference type="ARBA" id="ARBA00023002"/>
    </source>
</evidence>
<dbReference type="PRINTS" id="PR00081">
    <property type="entry name" value="GDHRDH"/>
</dbReference>
<dbReference type="PRINTS" id="PR00080">
    <property type="entry name" value="SDRFAMILY"/>
</dbReference>
<gene>
    <name evidence="5" type="ORF">GCM10025783_10830</name>
</gene>
<dbReference type="InterPro" id="IPR036291">
    <property type="entry name" value="NAD(P)-bd_dom_sf"/>
</dbReference>
<dbReference type="RefSeq" id="WP_345480001.1">
    <property type="nucleotide sequence ID" value="NZ_BAABLP010000002.1"/>
</dbReference>
<dbReference type="SMART" id="SM00822">
    <property type="entry name" value="PKS_KR"/>
    <property type="match status" value="1"/>
</dbReference>
<dbReference type="SUPFAM" id="SSF51735">
    <property type="entry name" value="NAD(P)-binding Rossmann-fold domains"/>
    <property type="match status" value="1"/>
</dbReference>
<evidence type="ECO:0000313" key="6">
    <source>
        <dbReference type="Proteomes" id="UP001500121"/>
    </source>
</evidence>
<comment type="similarity">
    <text evidence="1 3">Belongs to the short-chain dehydrogenases/reductases (SDR) family.</text>
</comment>
<dbReference type="Gene3D" id="3.40.50.720">
    <property type="entry name" value="NAD(P)-binding Rossmann-like Domain"/>
    <property type="match status" value="1"/>
</dbReference>
<dbReference type="Proteomes" id="UP001500121">
    <property type="component" value="Unassembled WGS sequence"/>
</dbReference>
<protein>
    <submittedName>
        <fullName evidence="5">SDR family NAD(P)-dependent oxidoreductase</fullName>
    </submittedName>
</protein>